<feature type="region of interest" description="Disordered" evidence="1">
    <location>
        <begin position="196"/>
        <end position="228"/>
    </location>
</feature>
<reference evidence="3" key="1">
    <citation type="submission" date="2022-11" db="UniProtKB">
        <authorList>
            <consortium name="WormBaseParasite"/>
        </authorList>
    </citation>
    <scope>IDENTIFICATION</scope>
</reference>
<protein>
    <submittedName>
        <fullName evidence="3">Membrane insertase YidC/Oxa/ALB C-terminal domain-containing protein</fullName>
    </submittedName>
</protein>
<dbReference type="Proteomes" id="UP000887569">
    <property type="component" value="Unplaced"/>
</dbReference>
<feature type="compositionally biased region" description="Polar residues" evidence="1">
    <location>
        <begin position="29"/>
        <end position="43"/>
    </location>
</feature>
<name>A0A915C458_PARUN</name>
<feature type="region of interest" description="Disordered" evidence="1">
    <location>
        <begin position="27"/>
        <end position="51"/>
    </location>
</feature>
<accession>A0A915C458</accession>
<sequence>MDGRTYIGPFQSGYILQRCLSYRSEVDQNKTGSTNVTKKQPTASDEKRPLGNDSIIKAHSIRAEELFERVKKLSGTYVPTILDGMLYFLPYNKRSARSAARNTDNSEITKESKSSCSSSCQDNTSTSSLSDIKFHLAQIEKLVGRSEVIKAAVRGHNGVPPIPATSSAVHNGSELISGSVSVDELRNALVKVKHLQEKEEVERSPSPARTTSSAQTASSFHSVVSDESMHTAIDAPGKWLQELKEELGLLQKEFAVAPSNTMNIRKENEGAANKRAEYGGKLHKPASPSKSTIVTGAEKVIASSAENIISEGTLAELKNEMMSSESVSTTESLDGAHRNSKSSGSDEDHLRKAVRSPSFTDLRTAVERVSTTRT</sequence>
<organism evidence="2 3">
    <name type="scientific">Parascaris univalens</name>
    <name type="common">Nematode worm</name>
    <dbReference type="NCBI Taxonomy" id="6257"/>
    <lineage>
        <taxon>Eukaryota</taxon>
        <taxon>Metazoa</taxon>
        <taxon>Ecdysozoa</taxon>
        <taxon>Nematoda</taxon>
        <taxon>Chromadorea</taxon>
        <taxon>Rhabditida</taxon>
        <taxon>Spirurina</taxon>
        <taxon>Ascaridomorpha</taxon>
        <taxon>Ascaridoidea</taxon>
        <taxon>Ascarididae</taxon>
        <taxon>Parascaris</taxon>
    </lineage>
</organism>
<proteinExistence type="predicted"/>
<dbReference type="AlphaFoldDB" id="A0A915C458"/>
<feature type="compositionally biased region" description="Low complexity" evidence="1">
    <location>
        <begin position="114"/>
        <end position="127"/>
    </location>
</feature>
<feature type="region of interest" description="Disordered" evidence="1">
    <location>
        <begin position="98"/>
        <end position="127"/>
    </location>
</feature>
<evidence type="ECO:0000313" key="3">
    <source>
        <dbReference type="WBParaSite" id="PgR087_g005_t01"/>
    </source>
</evidence>
<evidence type="ECO:0000313" key="2">
    <source>
        <dbReference type="Proteomes" id="UP000887569"/>
    </source>
</evidence>
<evidence type="ECO:0000256" key="1">
    <source>
        <dbReference type="SAM" id="MobiDB-lite"/>
    </source>
</evidence>
<feature type="compositionally biased region" description="Low complexity" evidence="1">
    <location>
        <begin position="320"/>
        <end position="332"/>
    </location>
</feature>
<keyword evidence="2" id="KW-1185">Reference proteome</keyword>
<feature type="region of interest" description="Disordered" evidence="1">
    <location>
        <begin position="320"/>
        <end position="374"/>
    </location>
</feature>
<dbReference type="WBParaSite" id="PgR087_g005_t01">
    <property type="protein sequence ID" value="PgR087_g005_t01"/>
    <property type="gene ID" value="PgR087_g005"/>
</dbReference>
<feature type="compositionally biased region" description="Low complexity" evidence="1">
    <location>
        <begin position="204"/>
        <end position="219"/>
    </location>
</feature>